<sequence>MRGAPGADETRPLRGERIAHHRSSGMGGSIIADMRATDAHVAHAHVANAHVAKTHVAEARPRPAPRPHDGAARPRPHAPDASARIRLRMAGVFAIIGQTAPATRARSVRFESKASRKARGREAAPFPPDLDRAAHLGPSTTRRPCGERHRMNNPLRLIARLLIPFATLAAAPAASADSQALDAALDCSSTGHAFVAPLVASGAVRSQPMHVEANSMNAFRTNRSLSAYGFSVYVVLGYQANDPLFAHGDGEPIGDWAYGVVVRGSKQAVEAKVRAAGSQAVVKDAFPFLTAIVCTSP</sequence>
<feature type="region of interest" description="Disordered" evidence="1">
    <location>
        <begin position="53"/>
        <end position="80"/>
    </location>
</feature>
<gene>
    <name evidence="2" type="ORF">CWD88_09205</name>
</gene>
<evidence type="ECO:0000313" key="3">
    <source>
        <dbReference type="Proteomes" id="UP000231878"/>
    </source>
</evidence>
<accession>A0AAX0UE40</accession>
<evidence type="ECO:0000256" key="1">
    <source>
        <dbReference type="SAM" id="MobiDB-lite"/>
    </source>
</evidence>
<comment type="caution">
    <text evidence="2">The sequence shown here is derived from an EMBL/GenBank/DDBJ whole genome shotgun (WGS) entry which is preliminary data.</text>
</comment>
<feature type="compositionally biased region" description="Basic and acidic residues" evidence="1">
    <location>
        <begin position="8"/>
        <end position="18"/>
    </location>
</feature>
<feature type="region of interest" description="Disordered" evidence="1">
    <location>
        <begin position="1"/>
        <end position="26"/>
    </location>
</feature>
<dbReference type="AlphaFoldDB" id="A0AAX0UE40"/>
<proteinExistence type="predicted"/>
<evidence type="ECO:0000313" key="2">
    <source>
        <dbReference type="EMBL" id="PJO66412.1"/>
    </source>
</evidence>
<dbReference type="EMBL" id="PHRB01000007">
    <property type="protein sequence ID" value="PJO66412.1"/>
    <property type="molecule type" value="Genomic_DNA"/>
</dbReference>
<evidence type="ECO:0008006" key="4">
    <source>
        <dbReference type="Google" id="ProtNLM"/>
    </source>
</evidence>
<protein>
    <recommendedName>
        <fullName evidence="4">SPOR domain-containing protein</fullName>
    </recommendedName>
</protein>
<feature type="region of interest" description="Disordered" evidence="1">
    <location>
        <begin position="104"/>
        <end position="149"/>
    </location>
</feature>
<feature type="compositionally biased region" description="Basic and acidic residues" evidence="1">
    <location>
        <begin position="55"/>
        <end position="72"/>
    </location>
</feature>
<name>A0AAX0UE40_BURPE</name>
<reference evidence="2 3" key="1">
    <citation type="submission" date="2017-11" db="EMBL/GenBank/DDBJ databases">
        <title>Molecular characterization of Burkholderia pseudomallei and closely related isolates from Vietnam.</title>
        <authorList>
            <person name="Ustinov D.V."/>
            <person name="Antonov A.S."/>
            <person name="Avdusheva E.F."/>
            <person name="Shpak I.M."/>
            <person name="Zakharova I.B."/>
            <person name="Thi L.A."/>
            <person name="Teteryatnikova N."/>
            <person name="Lopasteyskaya Y.A."/>
            <person name="Kuzyutina J.A."/>
            <person name="Ngo T.N."/>
            <person name="Victorov D.V."/>
        </authorList>
    </citation>
    <scope>NUCLEOTIDE SEQUENCE [LARGE SCALE GENOMIC DNA]</scope>
    <source>
        <strain evidence="2 3">V1512</strain>
    </source>
</reference>
<dbReference type="Proteomes" id="UP000231878">
    <property type="component" value="Unassembled WGS sequence"/>
</dbReference>
<organism evidence="2 3">
    <name type="scientific">Burkholderia pseudomallei</name>
    <name type="common">Pseudomonas pseudomallei</name>
    <dbReference type="NCBI Taxonomy" id="28450"/>
    <lineage>
        <taxon>Bacteria</taxon>
        <taxon>Pseudomonadati</taxon>
        <taxon>Pseudomonadota</taxon>
        <taxon>Betaproteobacteria</taxon>
        <taxon>Burkholderiales</taxon>
        <taxon>Burkholderiaceae</taxon>
        <taxon>Burkholderia</taxon>
        <taxon>pseudomallei group</taxon>
    </lineage>
</organism>